<gene>
    <name evidence="4" type="ORF">C9382_28445</name>
</gene>
<evidence type="ECO:0000259" key="3">
    <source>
        <dbReference type="PROSITE" id="PS51208"/>
    </source>
</evidence>
<accession>A0A2T4FKL0</accession>
<dbReference type="PANTHER" id="PTHR35037">
    <property type="entry name" value="C-TERMINAL REGION OF AIDA-LIKE PROTEIN"/>
    <property type="match status" value="1"/>
</dbReference>
<dbReference type="OrthoDB" id="6053567at2"/>
<dbReference type="Pfam" id="PF03212">
    <property type="entry name" value="Pertactin"/>
    <property type="match status" value="1"/>
</dbReference>
<dbReference type="InterPro" id="IPR012332">
    <property type="entry name" value="Autotransporter_pectin_lyase_C"/>
</dbReference>
<feature type="chain" id="PRO_5015753880" evidence="2">
    <location>
        <begin position="26"/>
        <end position="1034"/>
    </location>
</feature>
<dbReference type="PANTHER" id="PTHR35037:SF7">
    <property type="entry name" value="AUTOTRANSPORTER"/>
    <property type="match status" value="1"/>
</dbReference>
<dbReference type="InterPro" id="IPR011050">
    <property type="entry name" value="Pectin_lyase_fold/virulence"/>
</dbReference>
<reference evidence="4 5" key="1">
    <citation type="submission" date="2018-03" db="EMBL/GenBank/DDBJ databases">
        <title>Diversity of bacteria associated with corn roots inoculated with woodland soils in Canada, and Description of Pseudomonas aylmerense sp. nov.</title>
        <authorList>
            <person name="Tambong J.T."/>
            <person name="Xu R."/>
            <person name="Tchagang C."/>
        </authorList>
    </citation>
    <scope>NUCLEOTIDE SEQUENCE [LARGE SCALE GENOMIC DNA]</scope>
    <source>
        <strain evidence="4 5">S1E44</strain>
    </source>
</reference>
<proteinExistence type="predicted"/>
<comment type="caution">
    <text evidence="4">The sequence shown here is derived from an EMBL/GenBank/DDBJ whole genome shotgun (WGS) entry which is preliminary data.</text>
</comment>
<dbReference type="SUPFAM" id="SSF51126">
    <property type="entry name" value="Pectin lyase-like"/>
    <property type="match status" value="1"/>
</dbReference>
<dbReference type="Proteomes" id="UP000240571">
    <property type="component" value="Unassembled WGS sequence"/>
</dbReference>
<dbReference type="NCBIfam" id="TIGR01414">
    <property type="entry name" value="autotrans_barl"/>
    <property type="match status" value="1"/>
</dbReference>
<dbReference type="Pfam" id="PF03797">
    <property type="entry name" value="Autotransporter"/>
    <property type="match status" value="1"/>
</dbReference>
<dbReference type="InterPro" id="IPR006315">
    <property type="entry name" value="OM_autotransptr_brl_dom"/>
</dbReference>
<evidence type="ECO:0000313" key="5">
    <source>
        <dbReference type="Proteomes" id="UP000240571"/>
    </source>
</evidence>
<evidence type="ECO:0000313" key="4">
    <source>
        <dbReference type="EMBL" id="PTC23964.1"/>
    </source>
</evidence>
<dbReference type="AlphaFoldDB" id="A0A2T4FKL0"/>
<dbReference type="InterPro" id="IPR036709">
    <property type="entry name" value="Autotransporte_beta_dom_sf"/>
</dbReference>
<dbReference type="InterPro" id="IPR003991">
    <property type="entry name" value="Pertactin_virulence_factor"/>
</dbReference>
<evidence type="ECO:0000256" key="2">
    <source>
        <dbReference type="SAM" id="SignalP"/>
    </source>
</evidence>
<evidence type="ECO:0000256" key="1">
    <source>
        <dbReference type="ARBA" id="ARBA00022729"/>
    </source>
</evidence>
<dbReference type="SUPFAM" id="SSF103515">
    <property type="entry name" value="Autotransporter"/>
    <property type="match status" value="1"/>
</dbReference>
<dbReference type="InterPro" id="IPR005546">
    <property type="entry name" value="Autotransporte_beta"/>
</dbReference>
<dbReference type="Gene3D" id="2.160.20.20">
    <property type="match status" value="2"/>
</dbReference>
<feature type="signal peptide" evidence="2">
    <location>
        <begin position="1"/>
        <end position="25"/>
    </location>
</feature>
<keyword evidence="1 2" id="KW-0732">Signal</keyword>
<dbReference type="GO" id="GO:0019867">
    <property type="term" value="C:outer membrane"/>
    <property type="evidence" value="ECO:0007669"/>
    <property type="project" value="InterPro"/>
</dbReference>
<name>A0A2T4FKL0_9PSED</name>
<dbReference type="PRINTS" id="PR01484">
    <property type="entry name" value="PRTACTNFAMLY"/>
</dbReference>
<dbReference type="InterPro" id="IPR051551">
    <property type="entry name" value="Autotransporter_adhesion"/>
</dbReference>
<dbReference type="Gene3D" id="2.40.128.130">
    <property type="entry name" value="Autotransporter beta-domain"/>
    <property type="match status" value="1"/>
</dbReference>
<dbReference type="EMBL" id="PYWW01000056">
    <property type="protein sequence ID" value="PTC23964.1"/>
    <property type="molecule type" value="Genomic_DNA"/>
</dbReference>
<organism evidence="4 5">
    <name type="scientific">Pseudomonas aylmerensis</name>
    <dbReference type="NCBI Taxonomy" id="1869229"/>
    <lineage>
        <taxon>Bacteria</taxon>
        <taxon>Pseudomonadati</taxon>
        <taxon>Pseudomonadota</taxon>
        <taxon>Gammaproteobacteria</taxon>
        <taxon>Pseudomonadales</taxon>
        <taxon>Pseudomonadaceae</taxon>
        <taxon>Pseudomonas</taxon>
    </lineage>
</organism>
<dbReference type="RefSeq" id="WP_083221432.1">
    <property type="nucleotide sequence ID" value="NZ_MAUE01000026.1"/>
</dbReference>
<sequence length="1034" mass="106765">MNSAKKPLSFAISYALFVALAPVQAATIGPVDVSSEAGDLLVLDNDQVSFTGKGAAVRVVGGQNEFIGTTMDIHATAGGPNDAVTGLQAQGGGRGTLQGSTIKASGYFGDGASASGAGSHVQLGQTDITTDGARGRGVMVNQGSSAQIIGGTVTTTGLMADGLSAMGAGSTISASGTSVSTAGNAAYAVRAQQGARIKLNNVSATAHGQTAAIAITGTDSVVTADGVTAQSDGAQGVEMQEGRLEFSNGSIQAKTDGILIRPSSPNGGGTAVVRNSQVLSQTGNGINLDAKGASLELYESQISAKGDNGSAIWMPGSDSHADVHDSQLETWGTQAAAVDNRAGIFQMDGGRVVTHGDSSHGLYASTDVIGGQSGAPGATFDVMNVVIETFGVGSVGALARLGGTRMVLSDSQLLTHGDLSHGLLVSGDDASLQTTRTNVVTEGNSAYGLSVSNNATADLTDTHIETAGEKAYGLVSQATIAGITNQLDLTDSTVLAHDSSALRVSGGSLLSHLTHSSLVGRSADQPATAVWITDGANGLAADLVRLDSDHSFIDGDVLVEGGALQLSLNNQSRLEGAVNDTPGHSSLSLDDSSTWLMRGDSSVGQLTNKGSVEFATPAASDFMRLKVVGDLQGDGQYIMNTDLGALRGDRLEVGGQVTGNNQLLVRNSGTEPSGGGQKLLLIDSQGGVGDFTLANRGQEVDVGTYRYTLQRDDSASGQSQWSLVNITEQLSTAASAAINSSALATLRDTWDAERGSLIQRLGDVRGDGHDEGVWMRSYGQEQQLDNGAGRHFTQNLNGVQVGVDGRMARSNGSLILGGLAGYSHANRSFNGEGSGKLESYYIGAYATYLDDSGWYTDSLLTLNRWSTRFDVDATDGKRVSGKTHSNGAGLSVETGKRLDFSHGWFVEPQAQLSALYGGGDRYRLSNDMRVDADDGISAQLRGGALVGRQMRLEGDFAIQPYLKAGWIQDLSARNQVKTNDVSSHPDGNGGGWYAGAGITAAMGRSQHLYADVETSDSSTQKRPWALNIGYRLAW</sequence>
<dbReference type="InterPro" id="IPR004899">
    <property type="entry name" value="Pertactin_central"/>
</dbReference>
<protein>
    <submittedName>
        <fullName evidence="4">Autotransporter outer membrane beta-barrel domain-containing protein</fullName>
    </submittedName>
</protein>
<feature type="domain" description="Autotransporter" evidence="3">
    <location>
        <begin position="766"/>
        <end position="1034"/>
    </location>
</feature>
<dbReference type="SMART" id="SM00869">
    <property type="entry name" value="Autotransporter"/>
    <property type="match status" value="1"/>
</dbReference>
<dbReference type="PROSITE" id="PS51208">
    <property type="entry name" value="AUTOTRANSPORTER"/>
    <property type="match status" value="1"/>
</dbReference>